<keyword evidence="3" id="KW-1185">Reference proteome</keyword>
<evidence type="ECO:0000256" key="1">
    <source>
        <dbReference type="SAM" id="SignalP"/>
    </source>
</evidence>
<organism evidence="2 3">
    <name type="scientific">Mucilaginibacter straminoryzae</name>
    <dbReference type="NCBI Taxonomy" id="2932774"/>
    <lineage>
        <taxon>Bacteria</taxon>
        <taxon>Pseudomonadati</taxon>
        <taxon>Bacteroidota</taxon>
        <taxon>Sphingobacteriia</taxon>
        <taxon>Sphingobacteriales</taxon>
        <taxon>Sphingobacteriaceae</taxon>
        <taxon>Mucilaginibacter</taxon>
    </lineage>
</organism>
<accession>A0A9X1XAM6</accession>
<name>A0A9X1XAM6_9SPHI</name>
<dbReference type="Proteomes" id="UP001139450">
    <property type="component" value="Unassembled WGS sequence"/>
</dbReference>
<dbReference type="Gene3D" id="2.40.128.410">
    <property type="match status" value="1"/>
</dbReference>
<comment type="caution">
    <text evidence="2">The sequence shown here is derived from an EMBL/GenBank/DDBJ whole genome shotgun (WGS) entry which is preliminary data.</text>
</comment>
<sequence length="166" mass="18895">MRRIKYISLLFSIMMSGSLLFAQSKKEKDAAKRAEVKQMIDDHNFKFDAQYANPQGGGQRYLTSTYDVKVTKDSLIAFLPYFGRAYFDVPYNPSDGGLKFTSTNFSYEVTDRKKNGWTVTIHPHDVKYMQTLTFYISAAAYANLSMIITNRSPITFDGMVSANKSK</sequence>
<keyword evidence="1" id="KW-0732">Signal</keyword>
<protein>
    <submittedName>
        <fullName evidence="2">DUF4251 domain-containing protein</fullName>
    </submittedName>
</protein>
<dbReference type="EMBL" id="JALJEJ010000008">
    <property type="protein sequence ID" value="MCJ8211264.1"/>
    <property type="molecule type" value="Genomic_DNA"/>
</dbReference>
<dbReference type="RefSeq" id="WP_245131731.1">
    <property type="nucleotide sequence ID" value="NZ_JALJEJ010000008.1"/>
</dbReference>
<evidence type="ECO:0000313" key="3">
    <source>
        <dbReference type="Proteomes" id="UP001139450"/>
    </source>
</evidence>
<proteinExistence type="predicted"/>
<evidence type="ECO:0000313" key="2">
    <source>
        <dbReference type="EMBL" id="MCJ8211264.1"/>
    </source>
</evidence>
<dbReference type="InterPro" id="IPR025347">
    <property type="entry name" value="DUF4251"/>
</dbReference>
<dbReference type="AlphaFoldDB" id="A0A9X1XAM6"/>
<feature type="signal peptide" evidence="1">
    <location>
        <begin position="1"/>
        <end position="21"/>
    </location>
</feature>
<feature type="chain" id="PRO_5040872687" evidence="1">
    <location>
        <begin position="22"/>
        <end position="166"/>
    </location>
</feature>
<reference evidence="2" key="1">
    <citation type="submission" date="2022-04" db="EMBL/GenBank/DDBJ databases">
        <title>Mucilaginibacter sp. RS28 isolated from freshwater.</title>
        <authorList>
            <person name="Ko S.-R."/>
        </authorList>
    </citation>
    <scope>NUCLEOTIDE SEQUENCE</scope>
    <source>
        <strain evidence="2">RS28</strain>
    </source>
</reference>
<dbReference type="Pfam" id="PF14059">
    <property type="entry name" value="DUF4251"/>
    <property type="match status" value="1"/>
</dbReference>
<gene>
    <name evidence="2" type="ORF">MUY27_16215</name>
</gene>